<dbReference type="AlphaFoldDB" id="A0A5B7HHF1"/>
<evidence type="ECO:0000313" key="1">
    <source>
        <dbReference type="EMBL" id="MPC69356.1"/>
    </source>
</evidence>
<keyword evidence="2" id="KW-1185">Reference proteome</keyword>
<organism evidence="1 2">
    <name type="scientific">Portunus trituberculatus</name>
    <name type="common">Swimming crab</name>
    <name type="synonym">Neptunus trituberculatus</name>
    <dbReference type="NCBI Taxonomy" id="210409"/>
    <lineage>
        <taxon>Eukaryota</taxon>
        <taxon>Metazoa</taxon>
        <taxon>Ecdysozoa</taxon>
        <taxon>Arthropoda</taxon>
        <taxon>Crustacea</taxon>
        <taxon>Multicrustacea</taxon>
        <taxon>Malacostraca</taxon>
        <taxon>Eumalacostraca</taxon>
        <taxon>Eucarida</taxon>
        <taxon>Decapoda</taxon>
        <taxon>Pleocyemata</taxon>
        <taxon>Brachyura</taxon>
        <taxon>Eubrachyura</taxon>
        <taxon>Portunoidea</taxon>
        <taxon>Portunidae</taxon>
        <taxon>Portuninae</taxon>
        <taxon>Portunus</taxon>
    </lineage>
</organism>
<sequence length="128" mass="15470">MLKEVPKWFKKSALRRETYKMLFETMNINEERSGIPSPFIKMSETRWLVRGKVIYNILLNWEELKAYFNIAKIEGTQDVRYKARLLWDMFNDDQNYLYFIFASPKVTEFERLKCTVSINKRQALRIVS</sequence>
<reference evidence="1 2" key="1">
    <citation type="submission" date="2019-05" db="EMBL/GenBank/DDBJ databases">
        <title>Another draft genome of Portunus trituberculatus and its Hox gene families provides insights of decapod evolution.</title>
        <authorList>
            <person name="Jeong J.-H."/>
            <person name="Song I."/>
            <person name="Kim S."/>
            <person name="Choi T."/>
            <person name="Kim D."/>
            <person name="Ryu S."/>
            <person name="Kim W."/>
        </authorList>
    </citation>
    <scope>NUCLEOTIDE SEQUENCE [LARGE SCALE GENOMIC DNA]</scope>
    <source>
        <tissue evidence="1">Muscle</tissue>
    </source>
</reference>
<dbReference type="EMBL" id="VSRR010029270">
    <property type="protein sequence ID" value="MPC69356.1"/>
    <property type="molecule type" value="Genomic_DNA"/>
</dbReference>
<comment type="caution">
    <text evidence="1">The sequence shown here is derived from an EMBL/GenBank/DDBJ whole genome shotgun (WGS) entry which is preliminary data.</text>
</comment>
<evidence type="ECO:0000313" key="2">
    <source>
        <dbReference type="Proteomes" id="UP000324222"/>
    </source>
</evidence>
<dbReference type="Proteomes" id="UP000324222">
    <property type="component" value="Unassembled WGS sequence"/>
</dbReference>
<protein>
    <submittedName>
        <fullName evidence="1">Uncharacterized protein</fullName>
    </submittedName>
</protein>
<gene>
    <name evidence="1" type="ORF">E2C01_063579</name>
</gene>
<dbReference type="OrthoDB" id="6379362at2759"/>
<accession>A0A5B7HHF1</accession>
<name>A0A5B7HHF1_PORTR</name>
<proteinExistence type="predicted"/>